<evidence type="ECO:0000259" key="6">
    <source>
        <dbReference type="Pfam" id="PF07980"/>
    </source>
</evidence>
<dbReference type="OrthoDB" id="5694214at2"/>
<evidence type="ECO:0000313" key="9">
    <source>
        <dbReference type="EMBL" id="SHI09651.1"/>
    </source>
</evidence>
<evidence type="ECO:0000259" key="7">
    <source>
        <dbReference type="Pfam" id="PF14322"/>
    </source>
</evidence>
<evidence type="ECO:0000256" key="5">
    <source>
        <dbReference type="ARBA" id="ARBA00023237"/>
    </source>
</evidence>
<dbReference type="RefSeq" id="WP_072982812.1">
    <property type="nucleotide sequence ID" value="NZ_FQXT01000003.1"/>
</dbReference>
<feature type="domain" description="SusD-like N-terminal" evidence="7">
    <location>
        <begin position="62"/>
        <end position="205"/>
    </location>
</feature>
<evidence type="ECO:0000256" key="1">
    <source>
        <dbReference type="ARBA" id="ARBA00004442"/>
    </source>
</evidence>
<proteinExistence type="inferred from homology"/>
<protein>
    <submittedName>
        <fullName evidence="8">Outer membrane starch-binding protein</fullName>
    </submittedName>
    <submittedName>
        <fullName evidence="9">Starch-binding associating with outer membrane</fullName>
    </submittedName>
</protein>
<dbReference type="PROSITE" id="PS51257">
    <property type="entry name" value="PROKAR_LIPOPROTEIN"/>
    <property type="match status" value="1"/>
</dbReference>
<dbReference type="InterPro" id="IPR011990">
    <property type="entry name" value="TPR-like_helical_dom_sf"/>
</dbReference>
<evidence type="ECO:0000313" key="11">
    <source>
        <dbReference type="Proteomes" id="UP000290037"/>
    </source>
</evidence>
<dbReference type="SUPFAM" id="SSF48452">
    <property type="entry name" value="TPR-like"/>
    <property type="match status" value="1"/>
</dbReference>
<evidence type="ECO:0000256" key="4">
    <source>
        <dbReference type="ARBA" id="ARBA00023136"/>
    </source>
</evidence>
<reference evidence="8 11" key="3">
    <citation type="submission" date="2018-07" db="EMBL/GenBank/DDBJ databases">
        <title>Leeuwenhoekiella genomics.</title>
        <authorList>
            <person name="Tahon G."/>
            <person name="Willems A."/>
        </authorList>
    </citation>
    <scope>NUCLEOTIDE SEQUENCE [LARGE SCALE GENOMIC DNA]</scope>
    <source>
        <strain evidence="8 11">LMG 24856</strain>
    </source>
</reference>
<dbReference type="STRING" id="573501.SAMN04487999_2108"/>
<accession>A0A1M5YC37</accession>
<dbReference type="AlphaFoldDB" id="A0A1M5YC37"/>
<evidence type="ECO:0000256" key="2">
    <source>
        <dbReference type="ARBA" id="ARBA00006275"/>
    </source>
</evidence>
<keyword evidence="11" id="KW-1185">Reference proteome</keyword>
<keyword evidence="5" id="KW-0998">Cell outer membrane</keyword>
<dbReference type="EMBL" id="FQXT01000003">
    <property type="protein sequence ID" value="SHI09651.1"/>
    <property type="molecule type" value="Genomic_DNA"/>
</dbReference>
<sequence length="580" mass="64920">MNTKILLLLIVACIATSCDDLFEPAIENNRGLEDAYGEATYAEGLLLNGYIRIPTMNWSFNDVATDDAVSNDITNDFRQAATGQWASNFNPFTQWQGSRSAIQYLNIFLSEADNVEWSTDNDINVLYNRRLKGEAYGLRGLHMYYLLQAHAGLAEGELLGVPIILDPEDPESDFNIPRSTFRNCMIQLLSDLERADEMLALDFEDINDPSLLPSGIDNINDYNRVFGERGRQRMSGRIVKALKAQAALLAASPAFGAYSGISWEQAANYAGEVVSLNGGISGIAPNGHTWYTNASQINQLGGGSNPPEILWRGDVGQSNNLEMDHFPPSLNGAGRLNPTQNLVDAFPDSNGYPISNPLSNFDPNAPYENRDPRLRTYILVNQGTAGVNNATITTAADGNSIDAINREATSTRTGYYMKKLLRQDVNLDPVTTNTQLHYKPRIRYTELYLIYAEAANEAWGPRGTGTQDFSAYDVIAELRQRAGISQPDLYLESIGSDKVAMRELIRNERRLELCFEGFRFWDLRRWNLNLSQTAMGVSIEDNNFDYINVENRAYQDYMQYGPVPYSELLKFEALQQNEGW</sequence>
<dbReference type="Gene3D" id="1.25.40.390">
    <property type="match status" value="1"/>
</dbReference>
<comment type="subcellular location">
    <subcellularLocation>
        <location evidence="1">Cell outer membrane</location>
    </subcellularLocation>
</comment>
<keyword evidence="3" id="KW-0732">Signal</keyword>
<keyword evidence="4" id="KW-0472">Membrane</keyword>
<comment type="similarity">
    <text evidence="2">Belongs to the SusD family.</text>
</comment>
<dbReference type="GO" id="GO:0009279">
    <property type="term" value="C:cell outer membrane"/>
    <property type="evidence" value="ECO:0007669"/>
    <property type="project" value="UniProtKB-SubCell"/>
</dbReference>
<gene>
    <name evidence="8" type="ORF">DSM01_1399</name>
    <name evidence="9" type="ORF">SAMN04487999_2108</name>
</gene>
<evidence type="ECO:0000313" key="10">
    <source>
        <dbReference type="Proteomes" id="UP000184240"/>
    </source>
</evidence>
<dbReference type="InterPro" id="IPR033985">
    <property type="entry name" value="SusD-like_N"/>
</dbReference>
<dbReference type="Pfam" id="PF14322">
    <property type="entry name" value="SusD-like_3"/>
    <property type="match status" value="1"/>
</dbReference>
<reference evidence="9" key="1">
    <citation type="submission" date="2016-11" db="EMBL/GenBank/DDBJ databases">
        <authorList>
            <person name="Jaros S."/>
            <person name="Januszkiewicz K."/>
            <person name="Wedrychowicz H."/>
        </authorList>
    </citation>
    <scope>NUCLEOTIDE SEQUENCE [LARGE SCALE GENOMIC DNA]</scope>
    <source>
        <strain evidence="9">DSM 19859</strain>
    </source>
</reference>
<reference evidence="10" key="2">
    <citation type="submission" date="2016-11" db="EMBL/GenBank/DDBJ databases">
        <authorList>
            <person name="Varghese N."/>
            <person name="Submissions S."/>
        </authorList>
    </citation>
    <scope>NUCLEOTIDE SEQUENCE [LARGE SCALE GENOMIC DNA]</scope>
    <source>
        <strain evidence="10">DSM 19859</strain>
    </source>
</reference>
<dbReference type="Proteomes" id="UP000290037">
    <property type="component" value="Unassembled WGS sequence"/>
</dbReference>
<name>A0A1M5YC37_9FLAO</name>
<organism evidence="9 10">
    <name type="scientific">Leeuwenhoekiella palythoae</name>
    <dbReference type="NCBI Taxonomy" id="573501"/>
    <lineage>
        <taxon>Bacteria</taxon>
        <taxon>Pseudomonadati</taxon>
        <taxon>Bacteroidota</taxon>
        <taxon>Flavobacteriia</taxon>
        <taxon>Flavobacteriales</taxon>
        <taxon>Flavobacteriaceae</taxon>
        <taxon>Leeuwenhoekiella</taxon>
    </lineage>
</organism>
<evidence type="ECO:0000313" key="8">
    <source>
        <dbReference type="EMBL" id="RXG30648.1"/>
    </source>
</evidence>
<evidence type="ECO:0000256" key="3">
    <source>
        <dbReference type="ARBA" id="ARBA00022729"/>
    </source>
</evidence>
<dbReference type="EMBL" id="QOVN01000002">
    <property type="protein sequence ID" value="RXG30648.1"/>
    <property type="molecule type" value="Genomic_DNA"/>
</dbReference>
<dbReference type="Pfam" id="PF07980">
    <property type="entry name" value="SusD_RagB"/>
    <property type="match status" value="1"/>
</dbReference>
<feature type="domain" description="RagB/SusD" evidence="6">
    <location>
        <begin position="317"/>
        <end position="580"/>
    </location>
</feature>
<dbReference type="Proteomes" id="UP000184240">
    <property type="component" value="Unassembled WGS sequence"/>
</dbReference>
<dbReference type="InterPro" id="IPR012944">
    <property type="entry name" value="SusD_RagB_dom"/>
</dbReference>